<dbReference type="InterPro" id="IPR052226">
    <property type="entry name" value="UPF0332_toxin"/>
</dbReference>
<organism evidence="3 4">
    <name type="scientific">Hominibacterium faecale</name>
    <dbReference type="NCBI Taxonomy" id="2839743"/>
    <lineage>
        <taxon>Bacteria</taxon>
        <taxon>Bacillati</taxon>
        <taxon>Bacillota</taxon>
        <taxon>Clostridia</taxon>
        <taxon>Peptostreptococcales</taxon>
        <taxon>Anaerovoracaceae</taxon>
        <taxon>Hominibacterium</taxon>
    </lineage>
</organism>
<dbReference type="RefSeq" id="WP_253019933.1">
    <property type="nucleotide sequence ID" value="NZ_JAOSHN010000003.1"/>
</dbReference>
<evidence type="ECO:0000313" key="4">
    <source>
        <dbReference type="Proteomes" id="UP001065549"/>
    </source>
</evidence>
<dbReference type="InterPro" id="IPR007842">
    <property type="entry name" value="HEPN_dom"/>
</dbReference>
<name>A0A9J6QUE7_9FIRM</name>
<dbReference type="PANTHER" id="PTHR36565">
    <property type="entry name" value="UPF0332 PROTEIN TM_1000"/>
    <property type="match status" value="1"/>
</dbReference>
<dbReference type="Proteomes" id="UP001065549">
    <property type="component" value="Unassembled WGS sequence"/>
</dbReference>
<evidence type="ECO:0000259" key="2">
    <source>
        <dbReference type="Pfam" id="PF05168"/>
    </source>
</evidence>
<comment type="caution">
    <text evidence="3">The sequence shown here is derived from an EMBL/GenBank/DDBJ whole genome shotgun (WGS) entry which is preliminary data.</text>
</comment>
<gene>
    <name evidence="3" type="ORF">OBO34_09140</name>
</gene>
<evidence type="ECO:0000256" key="1">
    <source>
        <dbReference type="ARBA" id="ARBA00038248"/>
    </source>
</evidence>
<comment type="similarity">
    <text evidence="1">Belongs to the UPF0332 family.</text>
</comment>
<feature type="domain" description="HEPN" evidence="2">
    <location>
        <begin position="15"/>
        <end position="127"/>
    </location>
</feature>
<dbReference type="AlphaFoldDB" id="A0A9J6QUE7"/>
<keyword evidence="4" id="KW-1185">Reference proteome</keyword>
<accession>A0A9J6QUE7</accession>
<dbReference type="Pfam" id="PF05168">
    <property type="entry name" value="HEPN"/>
    <property type="match status" value="1"/>
</dbReference>
<protein>
    <submittedName>
        <fullName evidence="3">HEPN domain-containing protein</fullName>
    </submittedName>
</protein>
<evidence type="ECO:0000313" key="3">
    <source>
        <dbReference type="EMBL" id="MCU7378523.1"/>
    </source>
</evidence>
<sequence length="138" mass="16100">MSEYTQTQIDYSGYRLERAKEDLRAAHLLFANGEYRAANNRAYYAMFHTIRALLVFDNFDTSKHSGIIAEFRRRYIKEGLLPVELSKMIGAAFTIRNASDYDDMFIASRTDTETQITNAEFVYKKIEGYINNKTQIKR</sequence>
<dbReference type="PANTHER" id="PTHR36565:SF1">
    <property type="entry name" value="UPF0332 PROTEIN TM_1000"/>
    <property type="match status" value="1"/>
</dbReference>
<proteinExistence type="inferred from homology"/>
<dbReference type="EMBL" id="JAOSHN010000003">
    <property type="protein sequence ID" value="MCU7378523.1"/>
    <property type="molecule type" value="Genomic_DNA"/>
</dbReference>
<reference evidence="3" key="1">
    <citation type="submission" date="2022-09" db="EMBL/GenBank/DDBJ databases">
        <title>Culturomic study of gut microbiota in children with autism spectrum disorder.</title>
        <authorList>
            <person name="Efimov B.A."/>
            <person name="Chaplin A.V."/>
            <person name="Sokolova S.R."/>
            <person name="Pikina A.P."/>
            <person name="Korzhanova M."/>
            <person name="Belova V."/>
            <person name="Korostin D."/>
        </authorList>
    </citation>
    <scope>NUCLEOTIDE SEQUENCE</scope>
    <source>
        <strain evidence="3">ASD5510</strain>
    </source>
</reference>
<dbReference type="Gene3D" id="1.20.120.330">
    <property type="entry name" value="Nucleotidyltransferases domain 2"/>
    <property type="match status" value="1"/>
</dbReference>